<organism evidence="1 2">
    <name type="scientific">Actinomadura namibiensis</name>
    <dbReference type="NCBI Taxonomy" id="182080"/>
    <lineage>
        <taxon>Bacteria</taxon>
        <taxon>Bacillati</taxon>
        <taxon>Actinomycetota</taxon>
        <taxon>Actinomycetes</taxon>
        <taxon>Streptosporangiales</taxon>
        <taxon>Thermomonosporaceae</taxon>
        <taxon>Actinomadura</taxon>
    </lineage>
</organism>
<evidence type="ECO:0008006" key="3">
    <source>
        <dbReference type="Google" id="ProtNLM"/>
    </source>
</evidence>
<sequence>MVTVEDVRRVAAALPRTSEHLIRDRVKFRVGSIVYVAFSRDETVMGFAFPKEERDGLIAERPGVFHLPRPSDQRFNWVNAWTAALDEDEMRELVVDAWRMVVPRFLHDHPATLLTRDE</sequence>
<comment type="caution">
    <text evidence="1">The sequence shown here is derived from an EMBL/GenBank/DDBJ whole genome shotgun (WGS) entry which is preliminary data.</text>
</comment>
<name>A0A7W3LZB4_ACTNM</name>
<dbReference type="InterPro" id="IPR058532">
    <property type="entry name" value="YjbR/MT2646/Rv2570-like"/>
</dbReference>
<evidence type="ECO:0000313" key="2">
    <source>
        <dbReference type="Proteomes" id="UP000572680"/>
    </source>
</evidence>
<dbReference type="Pfam" id="PF04237">
    <property type="entry name" value="YjbR"/>
    <property type="match status" value="1"/>
</dbReference>
<proteinExistence type="predicted"/>
<keyword evidence="2" id="KW-1185">Reference proteome</keyword>
<reference evidence="1 2" key="1">
    <citation type="submission" date="2020-08" db="EMBL/GenBank/DDBJ databases">
        <title>Genomic Encyclopedia of Type Strains, Phase IV (KMG-IV): sequencing the most valuable type-strain genomes for metagenomic binning, comparative biology and taxonomic classification.</title>
        <authorList>
            <person name="Goeker M."/>
        </authorList>
    </citation>
    <scope>NUCLEOTIDE SEQUENCE [LARGE SCALE GENOMIC DNA]</scope>
    <source>
        <strain evidence="1 2">DSM 44197</strain>
    </source>
</reference>
<dbReference type="Proteomes" id="UP000572680">
    <property type="component" value="Unassembled WGS sequence"/>
</dbReference>
<protein>
    <recommendedName>
        <fullName evidence="3">MmcQ/YjbR family DNA-binding protein</fullName>
    </recommendedName>
</protein>
<accession>A0A7W3LZB4</accession>
<dbReference type="AlphaFoldDB" id="A0A7W3LZB4"/>
<dbReference type="InterPro" id="IPR038056">
    <property type="entry name" value="YjbR-like_sf"/>
</dbReference>
<evidence type="ECO:0000313" key="1">
    <source>
        <dbReference type="EMBL" id="MBA8957124.1"/>
    </source>
</evidence>
<dbReference type="EMBL" id="JACJIA010000020">
    <property type="protein sequence ID" value="MBA8957124.1"/>
    <property type="molecule type" value="Genomic_DNA"/>
</dbReference>
<dbReference type="SUPFAM" id="SSF142906">
    <property type="entry name" value="YjbR-like"/>
    <property type="match status" value="1"/>
</dbReference>
<dbReference type="RefSeq" id="WP_182848972.1">
    <property type="nucleotide sequence ID" value="NZ_BAAALP010000019.1"/>
</dbReference>
<gene>
    <name evidence="1" type="ORF">HNR61_008815</name>
</gene>
<dbReference type="Gene3D" id="3.90.1150.30">
    <property type="match status" value="1"/>
</dbReference>